<dbReference type="EMBL" id="OC319316">
    <property type="protein sequence ID" value="CAD7405016.1"/>
    <property type="molecule type" value="Genomic_DNA"/>
</dbReference>
<name>A0A7R9H238_TIMCR</name>
<proteinExistence type="predicted"/>
<reference evidence="1" key="1">
    <citation type="submission" date="2020-11" db="EMBL/GenBank/DDBJ databases">
        <authorList>
            <person name="Tran Van P."/>
        </authorList>
    </citation>
    <scope>NUCLEOTIDE SEQUENCE</scope>
</reference>
<accession>A0A7R9H238</accession>
<organism evidence="1">
    <name type="scientific">Timema cristinae</name>
    <name type="common">Walking stick</name>
    <dbReference type="NCBI Taxonomy" id="61476"/>
    <lineage>
        <taxon>Eukaryota</taxon>
        <taxon>Metazoa</taxon>
        <taxon>Ecdysozoa</taxon>
        <taxon>Arthropoda</taxon>
        <taxon>Hexapoda</taxon>
        <taxon>Insecta</taxon>
        <taxon>Pterygota</taxon>
        <taxon>Neoptera</taxon>
        <taxon>Polyneoptera</taxon>
        <taxon>Phasmatodea</taxon>
        <taxon>Timematodea</taxon>
        <taxon>Timematoidea</taxon>
        <taxon>Timematidae</taxon>
        <taxon>Timema</taxon>
    </lineage>
</organism>
<protein>
    <submittedName>
        <fullName evidence="1">Uncharacterized protein</fullName>
    </submittedName>
</protein>
<gene>
    <name evidence="1" type="ORF">TCEB3V08_LOCUS7775</name>
</gene>
<dbReference type="Gene3D" id="3.30.390.10">
    <property type="entry name" value="Enolase-like, N-terminal domain"/>
    <property type="match status" value="1"/>
</dbReference>
<dbReference type="AlphaFoldDB" id="A0A7R9H238"/>
<sequence>MSRMVVGQNVKDIFSDFGVFWRKLTSESQLRWVGPEKGVVHLATAAIINDSMGLVGASRTQTCVETSR</sequence>
<dbReference type="SUPFAM" id="SSF54826">
    <property type="entry name" value="Enolase N-terminal domain-like"/>
    <property type="match status" value="1"/>
</dbReference>
<evidence type="ECO:0000313" key="1">
    <source>
        <dbReference type="EMBL" id="CAD7405016.1"/>
    </source>
</evidence>
<dbReference type="InterPro" id="IPR029017">
    <property type="entry name" value="Enolase-like_N"/>
</dbReference>